<reference evidence="3" key="1">
    <citation type="journal article" date="2019" name="Int. J. Syst. Evol. Microbiol.">
        <title>The Global Catalogue of Microorganisms (GCM) 10K type strain sequencing project: providing services to taxonomists for standard genome sequencing and annotation.</title>
        <authorList>
            <consortium name="The Broad Institute Genomics Platform"/>
            <consortium name="The Broad Institute Genome Sequencing Center for Infectious Disease"/>
            <person name="Wu L."/>
            <person name="Ma J."/>
        </authorList>
    </citation>
    <scope>NUCLEOTIDE SEQUENCE [LARGE SCALE GENOMIC DNA]</scope>
    <source>
        <strain evidence="3">JCM 4737</strain>
    </source>
</reference>
<dbReference type="Pfam" id="PF12680">
    <property type="entry name" value="SnoaL_2"/>
    <property type="match status" value="1"/>
</dbReference>
<gene>
    <name evidence="2" type="ORF">GCM10010346_58890</name>
</gene>
<dbReference type="EMBL" id="BMVO01000030">
    <property type="protein sequence ID" value="GHB27643.1"/>
    <property type="molecule type" value="Genomic_DNA"/>
</dbReference>
<dbReference type="InterPro" id="IPR032710">
    <property type="entry name" value="NTF2-like_dom_sf"/>
</dbReference>
<sequence>MSQRVNNSESNRSPADAVRRYYHLVDRGDIAGLIQLFDPAAEYHRPGYAKLRGHAELERFYREERVIESGRHTVSKLVHDGPEVAVHGVFEGVLRDGAHTSLRFADFFSTTPAGTFSLRETFFYSPLV</sequence>
<keyword evidence="3" id="KW-1185">Reference proteome</keyword>
<dbReference type="SUPFAM" id="SSF54427">
    <property type="entry name" value="NTF2-like"/>
    <property type="match status" value="1"/>
</dbReference>
<feature type="domain" description="SnoaL-like" evidence="1">
    <location>
        <begin position="18"/>
        <end position="109"/>
    </location>
</feature>
<accession>A0ABQ3E5Z9</accession>
<evidence type="ECO:0000259" key="1">
    <source>
        <dbReference type="Pfam" id="PF12680"/>
    </source>
</evidence>
<comment type="caution">
    <text evidence="2">The sequence shown here is derived from an EMBL/GenBank/DDBJ whole genome shotgun (WGS) entry which is preliminary data.</text>
</comment>
<evidence type="ECO:0000313" key="2">
    <source>
        <dbReference type="EMBL" id="GHB27643.1"/>
    </source>
</evidence>
<name>A0ABQ3E5Z9_9ACTN</name>
<dbReference type="RefSeq" id="WP_138895240.1">
    <property type="nucleotide sequence ID" value="NZ_BMVO01000030.1"/>
</dbReference>
<organism evidence="2 3">
    <name type="scientific">Streptomyces chryseus</name>
    <dbReference type="NCBI Taxonomy" id="68186"/>
    <lineage>
        <taxon>Bacteria</taxon>
        <taxon>Bacillati</taxon>
        <taxon>Actinomycetota</taxon>
        <taxon>Actinomycetes</taxon>
        <taxon>Kitasatosporales</taxon>
        <taxon>Streptomycetaceae</taxon>
        <taxon>Streptomyces</taxon>
    </lineage>
</organism>
<dbReference type="InterPro" id="IPR037401">
    <property type="entry name" value="SnoaL-like"/>
</dbReference>
<evidence type="ECO:0000313" key="3">
    <source>
        <dbReference type="Proteomes" id="UP000599437"/>
    </source>
</evidence>
<dbReference type="Gene3D" id="3.10.450.50">
    <property type="match status" value="1"/>
</dbReference>
<proteinExistence type="predicted"/>
<protein>
    <recommendedName>
        <fullName evidence="1">SnoaL-like domain-containing protein</fullName>
    </recommendedName>
</protein>
<dbReference type="CDD" id="cd00531">
    <property type="entry name" value="NTF2_like"/>
    <property type="match status" value="1"/>
</dbReference>
<dbReference type="Proteomes" id="UP000599437">
    <property type="component" value="Unassembled WGS sequence"/>
</dbReference>